<comment type="similarity">
    <text evidence="2">Belongs to the threonine aldolase family.</text>
</comment>
<dbReference type="OrthoDB" id="9774495at2"/>
<organism evidence="5 6">
    <name type="scientific">Bogoriella caseilytica</name>
    <dbReference type="NCBI Taxonomy" id="56055"/>
    <lineage>
        <taxon>Bacteria</taxon>
        <taxon>Bacillati</taxon>
        <taxon>Actinomycetota</taxon>
        <taxon>Actinomycetes</taxon>
        <taxon>Micrococcales</taxon>
        <taxon>Bogoriellaceae</taxon>
        <taxon>Bogoriella</taxon>
    </lineage>
</organism>
<sequence length="337" mass="35767">MTRGFHSDNASGIHPRILEAIARANTGHAPAYGSDRWTAELDERVRELFGEHAEVFPVFNGTGANVLAAQAMLEPWEALIAGGESHMLNDESTAPQRVGGTRMLAIDHVDAKVSPAGMAAVFDEYDGTVHRPKPAALTIAQATEMGTVYSPDELAALRAEADRRGARLHIDGARLANAAVSLGVSLTEAAAGADCLSFGGTKNGLLGAEALITVDPRLGERARWLRKSSTQLASKMRFLSAQLLALLEGDLWHENATRANAAATLLAERLADLGITPAHPVQANAVFIPVPAEKLPAIAAELPVHPWTATVVRAVASFDTEDEDVEALVRGLAQHLR</sequence>
<evidence type="ECO:0000313" key="6">
    <source>
        <dbReference type="Proteomes" id="UP000280668"/>
    </source>
</evidence>
<evidence type="ECO:0000256" key="2">
    <source>
        <dbReference type="ARBA" id="ARBA00006966"/>
    </source>
</evidence>
<dbReference type="Pfam" id="PF01212">
    <property type="entry name" value="Beta_elim_lyase"/>
    <property type="match status" value="1"/>
</dbReference>
<dbReference type="InterPro" id="IPR001597">
    <property type="entry name" value="ArAA_b-elim_lyase/Thr_aldolase"/>
</dbReference>
<dbReference type="EMBL" id="RKHK01000001">
    <property type="protein sequence ID" value="ROR73800.1"/>
    <property type="molecule type" value="Genomic_DNA"/>
</dbReference>
<dbReference type="GO" id="GO:0016829">
    <property type="term" value="F:lyase activity"/>
    <property type="evidence" value="ECO:0007669"/>
    <property type="project" value="InterPro"/>
</dbReference>
<proteinExistence type="inferred from homology"/>
<dbReference type="SUPFAM" id="SSF53383">
    <property type="entry name" value="PLP-dependent transferases"/>
    <property type="match status" value="1"/>
</dbReference>
<dbReference type="GO" id="GO:0006520">
    <property type="term" value="P:amino acid metabolic process"/>
    <property type="evidence" value="ECO:0007669"/>
    <property type="project" value="InterPro"/>
</dbReference>
<name>A0A3N2BF25_9MICO</name>
<evidence type="ECO:0000313" key="5">
    <source>
        <dbReference type="EMBL" id="ROR73800.1"/>
    </source>
</evidence>
<dbReference type="InterPro" id="IPR015424">
    <property type="entry name" value="PyrdxlP-dep_Trfase"/>
</dbReference>
<dbReference type="InterPro" id="IPR015421">
    <property type="entry name" value="PyrdxlP-dep_Trfase_major"/>
</dbReference>
<dbReference type="Gene3D" id="3.40.640.10">
    <property type="entry name" value="Type I PLP-dependent aspartate aminotransferase-like (Major domain)"/>
    <property type="match status" value="1"/>
</dbReference>
<dbReference type="PANTHER" id="PTHR48097:SF5">
    <property type="entry name" value="LOW SPECIFICITY L-THREONINE ALDOLASE"/>
    <property type="match status" value="1"/>
</dbReference>
<dbReference type="PANTHER" id="PTHR48097">
    <property type="entry name" value="L-THREONINE ALDOLASE-RELATED"/>
    <property type="match status" value="1"/>
</dbReference>
<evidence type="ECO:0000256" key="1">
    <source>
        <dbReference type="ARBA" id="ARBA00001933"/>
    </source>
</evidence>
<gene>
    <name evidence="5" type="ORF">EDD31_2189</name>
</gene>
<protein>
    <submittedName>
        <fullName evidence="5">L-threonine aldolase</fullName>
    </submittedName>
</protein>
<reference evidence="5 6" key="1">
    <citation type="submission" date="2018-11" db="EMBL/GenBank/DDBJ databases">
        <title>Sequencing the genomes of 1000 actinobacteria strains.</title>
        <authorList>
            <person name="Klenk H.-P."/>
        </authorList>
    </citation>
    <scope>NUCLEOTIDE SEQUENCE [LARGE SCALE GENOMIC DNA]</scope>
    <source>
        <strain evidence="5 6">DSM 11294</strain>
    </source>
</reference>
<dbReference type="RefSeq" id="WP_123304177.1">
    <property type="nucleotide sequence ID" value="NZ_RKHK01000001.1"/>
</dbReference>
<dbReference type="InterPro" id="IPR015422">
    <property type="entry name" value="PyrdxlP-dep_Trfase_small"/>
</dbReference>
<dbReference type="AlphaFoldDB" id="A0A3N2BF25"/>
<dbReference type="Proteomes" id="UP000280668">
    <property type="component" value="Unassembled WGS sequence"/>
</dbReference>
<keyword evidence="3" id="KW-0663">Pyridoxal phosphate</keyword>
<comment type="cofactor">
    <cofactor evidence="1">
        <name>pyridoxal 5'-phosphate</name>
        <dbReference type="ChEBI" id="CHEBI:597326"/>
    </cofactor>
</comment>
<comment type="caution">
    <text evidence="5">The sequence shown here is derived from an EMBL/GenBank/DDBJ whole genome shotgun (WGS) entry which is preliminary data.</text>
</comment>
<dbReference type="Gene3D" id="3.90.1150.10">
    <property type="entry name" value="Aspartate Aminotransferase, domain 1"/>
    <property type="match status" value="1"/>
</dbReference>
<keyword evidence="6" id="KW-1185">Reference proteome</keyword>
<accession>A0A3N2BF25</accession>
<feature type="domain" description="Aromatic amino acid beta-eliminating lyase/threonine aldolase" evidence="4">
    <location>
        <begin position="5"/>
        <end position="289"/>
    </location>
</feature>
<evidence type="ECO:0000259" key="4">
    <source>
        <dbReference type="Pfam" id="PF01212"/>
    </source>
</evidence>
<evidence type="ECO:0000256" key="3">
    <source>
        <dbReference type="ARBA" id="ARBA00022898"/>
    </source>
</evidence>